<keyword evidence="4" id="KW-0560">Oxidoreductase</keyword>
<reference evidence="7" key="1">
    <citation type="submission" date="2020-08" db="EMBL/GenBank/DDBJ databases">
        <title>Multicomponent nature underlies the extraordinary mechanical properties of spider dragline silk.</title>
        <authorList>
            <person name="Kono N."/>
            <person name="Nakamura H."/>
            <person name="Mori M."/>
            <person name="Yoshida Y."/>
            <person name="Ohtoshi R."/>
            <person name="Malay A.D."/>
            <person name="Moran D.A.P."/>
            <person name="Tomita M."/>
            <person name="Numata K."/>
            <person name="Arakawa K."/>
        </authorList>
    </citation>
    <scope>NUCLEOTIDE SEQUENCE</scope>
</reference>
<keyword evidence="4" id="KW-0472">Membrane</keyword>
<dbReference type="InterPro" id="IPR036291">
    <property type="entry name" value="NAD(P)-bd_dom_sf"/>
</dbReference>
<evidence type="ECO:0000256" key="3">
    <source>
        <dbReference type="ARBA" id="ARBA00023098"/>
    </source>
</evidence>
<dbReference type="Pfam" id="PF03015">
    <property type="entry name" value="Sterile"/>
    <property type="match status" value="1"/>
</dbReference>
<feature type="domain" description="Fatty acyl-CoA reductase C-terminal" evidence="5">
    <location>
        <begin position="263"/>
        <end position="338"/>
    </location>
</feature>
<keyword evidence="2 4" id="KW-0444">Lipid biosynthesis</keyword>
<comment type="function">
    <text evidence="4">Catalyzes the reduction of fatty acyl-CoA to fatty alcohols.</text>
</comment>
<evidence type="ECO:0000259" key="5">
    <source>
        <dbReference type="Pfam" id="PF03015"/>
    </source>
</evidence>
<dbReference type="PANTHER" id="PTHR11011:SF45">
    <property type="entry name" value="FATTY ACYL-COA REDUCTASE CG8306-RELATED"/>
    <property type="match status" value="1"/>
</dbReference>
<evidence type="ECO:0000313" key="7">
    <source>
        <dbReference type="EMBL" id="GFT45315.1"/>
    </source>
</evidence>
<dbReference type="PANTHER" id="PTHR11011">
    <property type="entry name" value="MALE STERILITY PROTEIN 2-RELATED"/>
    <property type="match status" value="1"/>
</dbReference>
<keyword evidence="4" id="KW-0521">NADP</keyword>
<dbReference type="GO" id="GO:0035336">
    <property type="term" value="P:long-chain fatty-acyl-CoA metabolic process"/>
    <property type="evidence" value="ECO:0007669"/>
    <property type="project" value="TreeGrafter"/>
</dbReference>
<dbReference type="OrthoDB" id="6424767at2759"/>
<dbReference type="InterPro" id="IPR026055">
    <property type="entry name" value="FAR"/>
</dbReference>
<dbReference type="GO" id="GO:0102965">
    <property type="term" value="F:alcohol-forming long-chain fatty acyl-CoA reductase activity"/>
    <property type="evidence" value="ECO:0007669"/>
    <property type="project" value="UniProtKB-EC"/>
</dbReference>
<evidence type="ECO:0000256" key="1">
    <source>
        <dbReference type="ARBA" id="ARBA00005928"/>
    </source>
</evidence>
<evidence type="ECO:0000313" key="8">
    <source>
        <dbReference type="Proteomes" id="UP000887013"/>
    </source>
</evidence>
<dbReference type="InterPro" id="IPR033640">
    <property type="entry name" value="FAR_C"/>
</dbReference>
<dbReference type="SUPFAM" id="SSF51735">
    <property type="entry name" value="NAD(P)-binding Rossmann-fold domains"/>
    <property type="match status" value="1"/>
</dbReference>
<comment type="similarity">
    <text evidence="1 4">Belongs to the fatty acyl-CoA reductase family.</text>
</comment>
<evidence type="ECO:0000259" key="6">
    <source>
        <dbReference type="Pfam" id="PF07993"/>
    </source>
</evidence>
<organism evidence="7 8">
    <name type="scientific">Nephila pilipes</name>
    <name type="common">Giant wood spider</name>
    <name type="synonym">Nephila maculata</name>
    <dbReference type="NCBI Taxonomy" id="299642"/>
    <lineage>
        <taxon>Eukaryota</taxon>
        <taxon>Metazoa</taxon>
        <taxon>Ecdysozoa</taxon>
        <taxon>Arthropoda</taxon>
        <taxon>Chelicerata</taxon>
        <taxon>Arachnida</taxon>
        <taxon>Araneae</taxon>
        <taxon>Araneomorphae</taxon>
        <taxon>Entelegynae</taxon>
        <taxon>Araneoidea</taxon>
        <taxon>Nephilidae</taxon>
        <taxon>Nephila</taxon>
    </lineage>
</organism>
<dbReference type="Gene3D" id="3.40.50.720">
    <property type="entry name" value="NAD(P)-binding Rossmann-like Domain"/>
    <property type="match status" value="1"/>
</dbReference>
<name>A0A8X6P0F7_NEPPI</name>
<keyword evidence="4" id="KW-1133">Transmembrane helix</keyword>
<feature type="transmembrane region" description="Helical" evidence="4">
    <location>
        <begin position="368"/>
        <end position="392"/>
    </location>
</feature>
<comment type="catalytic activity">
    <reaction evidence="4">
        <text>a long-chain fatty acyl-CoA + 2 NADPH + 2 H(+) = a long-chain primary fatty alcohol + 2 NADP(+) + CoA</text>
        <dbReference type="Rhea" id="RHEA:52716"/>
        <dbReference type="ChEBI" id="CHEBI:15378"/>
        <dbReference type="ChEBI" id="CHEBI:57287"/>
        <dbReference type="ChEBI" id="CHEBI:57783"/>
        <dbReference type="ChEBI" id="CHEBI:58349"/>
        <dbReference type="ChEBI" id="CHEBI:77396"/>
        <dbReference type="ChEBI" id="CHEBI:83139"/>
        <dbReference type="EC" id="1.2.1.84"/>
    </reaction>
</comment>
<comment type="caution">
    <text evidence="7">The sequence shown here is derived from an EMBL/GenBank/DDBJ whole genome shotgun (WGS) entry which is preliminary data.</text>
</comment>
<proteinExistence type="inferred from homology"/>
<dbReference type="EC" id="1.2.1.84" evidence="4"/>
<dbReference type="Pfam" id="PF07993">
    <property type="entry name" value="NAD_binding_4"/>
    <property type="match status" value="1"/>
</dbReference>
<evidence type="ECO:0000256" key="4">
    <source>
        <dbReference type="RuleBase" id="RU363097"/>
    </source>
</evidence>
<dbReference type="AlphaFoldDB" id="A0A8X6P0F7"/>
<dbReference type="Proteomes" id="UP000887013">
    <property type="component" value="Unassembled WGS sequence"/>
</dbReference>
<dbReference type="GO" id="GO:0005777">
    <property type="term" value="C:peroxisome"/>
    <property type="evidence" value="ECO:0007669"/>
    <property type="project" value="TreeGrafter"/>
</dbReference>
<keyword evidence="4" id="KW-0812">Transmembrane</keyword>
<dbReference type="InterPro" id="IPR013120">
    <property type="entry name" value="FAR_NAD-bd"/>
</dbReference>
<feature type="domain" description="Thioester reductase (TE)" evidence="6">
    <location>
        <begin position="12"/>
        <end position="190"/>
    </location>
</feature>
<gene>
    <name evidence="7" type="primary">CG5065</name>
    <name evidence="7" type="ORF">NPIL_24741</name>
</gene>
<sequence length="402" mass="45999">MVSVFFPFPAKVTVHVAANISFVKPLRFMLINNARALDYVLDFCRELKKLDVLVYTSTAYSNCNREKVVEEEIYRLPFPAQRFLDEINNENDEGMNYLVSQCLPKWPNNYTFSKCLSENIILDKAADLPIAIVRPSIIVSCWKGIKPGYVEEGSGMVDLGLAVGKGFVRVLHGDPEITLDIIPVDIVANTHIVAGWSVATGRSTSPLVANCISSDVKQCTLHNYIFTLFDMVEHNPLPKSYQKQSIRIQKNVLLYWIFSFFEHYAPAAIIDGLLNLSGRKPRLLSLYRFYEKAMNTVDYFLFNEWNFQTQNFKKLEQQLNPEEKEKLYLDLRGFSINEIAVTLPSGAPFYQWEVDRKRIGERKRVTQLRYLLTSSIQAIVLALIFGVIYLIISPLLQAIKIS</sequence>
<evidence type="ECO:0000256" key="2">
    <source>
        <dbReference type="ARBA" id="ARBA00022516"/>
    </source>
</evidence>
<accession>A0A8X6P0F7</accession>
<dbReference type="CDD" id="cd09071">
    <property type="entry name" value="FAR_C"/>
    <property type="match status" value="1"/>
</dbReference>
<keyword evidence="3 4" id="KW-0443">Lipid metabolism</keyword>
<dbReference type="GO" id="GO:0080019">
    <property type="term" value="F:alcohol-forming very long-chain fatty acyl-CoA reductase activity"/>
    <property type="evidence" value="ECO:0007669"/>
    <property type="project" value="InterPro"/>
</dbReference>
<dbReference type="EMBL" id="BMAW01110891">
    <property type="protein sequence ID" value="GFT45315.1"/>
    <property type="molecule type" value="Genomic_DNA"/>
</dbReference>
<keyword evidence="8" id="KW-1185">Reference proteome</keyword>
<protein>
    <recommendedName>
        <fullName evidence="4">Fatty acyl-CoA reductase</fullName>
        <ecNumber evidence="4">1.2.1.84</ecNumber>
    </recommendedName>
</protein>